<dbReference type="EMBL" id="CASHSV030000311">
    <property type="protein sequence ID" value="CAJ2661480.1"/>
    <property type="molecule type" value="Genomic_DNA"/>
</dbReference>
<accession>A0ACB0KYU5</accession>
<dbReference type="Proteomes" id="UP001177021">
    <property type="component" value="Unassembled WGS sequence"/>
</dbReference>
<protein>
    <submittedName>
        <fullName evidence="1">Uncharacterized protein</fullName>
    </submittedName>
</protein>
<keyword evidence="2" id="KW-1185">Reference proteome</keyword>
<evidence type="ECO:0000313" key="1">
    <source>
        <dbReference type="EMBL" id="CAJ2661480.1"/>
    </source>
</evidence>
<gene>
    <name evidence="1" type="ORF">MILVUS5_LOCUS27181</name>
</gene>
<organism evidence="1 2">
    <name type="scientific">Trifolium pratense</name>
    <name type="common">Red clover</name>
    <dbReference type="NCBI Taxonomy" id="57577"/>
    <lineage>
        <taxon>Eukaryota</taxon>
        <taxon>Viridiplantae</taxon>
        <taxon>Streptophyta</taxon>
        <taxon>Embryophyta</taxon>
        <taxon>Tracheophyta</taxon>
        <taxon>Spermatophyta</taxon>
        <taxon>Magnoliopsida</taxon>
        <taxon>eudicotyledons</taxon>
        <taxon>Gunneridae</taxon>
        <taxon>Pentapetalae</taxon>
        <taxon>rosids</taxon>
        <taxon>fabids</taxon>
        <taxon>Fabales</taxon>
        <taxon>Fabaceae</taxon>
        <taxon>Papilionoideae</taxon>
        <taxon>50 kb inversion clade</taxon>
        <taxon>NPAAA clade</taxon>
        <taxon>Hologalegina</taxon>
        <taxon>IRL clade</taxon>
        <taxon>Trifolieae</taxon>
        <taxon>Trifolium</taxon>
    </lineage>
</organism>
<proteinExistence type="predicted"/>
<sequence length="403" mass="45538">MFKTKKEEEEEEMNKKKNQNQNQNLGRMFSNPLSEIQNNAQLRHSRSCATTTTTHHGPTDHNNKENADNVSPSLPKSLSTNTDKHNNKFVNVKPSSLQYCMQINQDPPLPLASSDSSHFSNSLKIWDYSDSEPAPAPASSWSTLPNKSLICRPLPIDIGRCTCVIVKEPIPQGLSNGTFFSLYTYEGQGRQNRKLAVAHHKRRTGRSHFAIAQNLKGLLSNFDDTFLGTVTANLTGSKYHIWDQGYRHKSHSKQPKPPLAVVEYVPTIATCTGTHRSIKAYIPNHQSMSFKNTNQVQHIKGLPMNWEGKLDRVHQLFSRDPLYNKSTKQFELDYRDKGRAELGIQRSVKNFQLTLEENGKQTILQLGRLGKSTFVMDYRYPLTGYQAFGICLASIDAKLCCVV</sequence>
<comment type="caution">
    <text evidence="1">The sequence shown here is derived from an EMBL/GenBank/DDBJ whole genome shotgun (WGS) entry which is preliminary data.</text>
</comment>
<name>A0ACB0KYU5_TRIPR</name>
<evidence type="ECO:0000313" key="2">
    <source>
        <dbReference type="Proteomes" id="UP001177021"/>
    </source>
</evidence>
<reference evidence="1" key="1">
    <citation type="submission" date="2023-10" db="EMBL/GenBank/DDBJ databases">
        <authorList>
            <person name="Rodriguez Cubillos JULIANA M."/>
            <person name="De Vega J."/>
        </authorList>
    </citation>
    <scope>NUCLEOTIDE SEQUENCE</scope>
</reference>